<dbReference type="Proteomes" id="UP000261600">
    <property type="component" value="Unplaced"/>
</dbReference>
<evidence type="ECO:0000313" key="2">
    <source>
        <dbReference type="Proteomes" id="UP000261600"/>
    </source>
</evidence>
<name>A0A3Q3QMS4_MONAL</name>
<sequence>MQAHTKTLTPAITSTPCLAHTAGAEQTQRWQRKIPCLVNAFSAGAAVQTELQVLGSIVGLSQFFWDPHRQGQVVAQLANDYSYTNVAGMQLYVAPWGAVDGVSTAHGAIIKGSREVVCDGLVDPLVCATLIGLEDDGDLRSGRKGEWVCSTHVSVKMPKKIYSSQSKLFN</sequence>
<reference evidence="1" key="2">
    <citation type="submission" date="2025-09" db="UniProtKB">
        <authorList>
            <consortium name="Ensembl"/>
        </authorList>
    </citation>
    <scope>IDENTIFICATION</scope>
</reference>
<reference evidence="1" key="1">
    <citation type="submission" date="2025-08" db="UniProtKB">
        <authorList>
            <consortium name="Ensembl"/>
        </authorList>
    </citation>
    <scope>IDENTIFICATION</scope>
</reference>
<accession>A0A3Q3QMS4</accession>
<protein>
    <submittedName>
        <fullName evidence="1">Uncharacterized protein</fullName>
    </submittedName>
</protein>
<evidence type="ECO:0000313" key="1">
    <source>
        <dbReference type="Ensembl" id="ENSMALP00000015986.1"/>
    </source>
</evidence>
<dbReference type="Ensembl" id="ENSMALT00000016303.1">
    <property type="protein sequence ID" value="ENSMALP00000015986.1"/>
    <property type="gene ID" value="ENSMALG00000011213.1"/>
</dbReference>
<proteinExistence type="predicted"/>
<keyword evidence="2" id="KW-1185">Reference proteome</keyword>
<dbReference type="AlphaFoldDB" id="A0A3Q3QMS4"/>
<organism evidence="1 2">
    <name type="scientific">Monopterus albus</name>
    <name type="common">Swamp eel</name>
    <dbReference type="NCBI Taxonomy" id="43700"/>
    <lineage>
        <taxon>Eukaryota</taxon>
        <taxon>Metazoa</taxon>
        <taxon>Chordata</taxon>
        <taxon>Craniata</taxon>
        <taxon>Vertebrata</taxon>
        <taxon>Euteleostomi</taxon>
        <taxon>Actinopterygii</taxon>
        <taxon>Neopterygii</taxon>
        <taxon>Teleostei</taxon>
        <taxon>Neoteleostei</taxon>
        <taxon>Acanthomorphata</taxon>
        <taxon>Anabantaria</taxon>
        <taxon>Synbranchiformes</taxon>
        <taxon>Synbranchidae</taxon>
        <taxon>Monopterus</taxon>
    </lineage>
</organism>